<keyword evidence="11" id="KW-0479">Metal-binding</keyword>
<evidence type="ECO:0000256" key="1">
    <source>
        <dbReference type="ARBA" id="ARBA00004606"/>
    </source>
</evidence>
<dbReference type="PANTHER" id="PTHR10896:SF65">
    <property type="entry name" value="GALACTOSYLGALACTOSYLXYLOSYLPROTEIN 3-BETA-GLUCURONOSYLTRANSFERASE 3"/>
    <property type="match status" value="1"/>
</dbReference>
<name>A0ABQ9FU77_TEGGR</name>
<evidence type="ECO:0000256" key="3">
    <source>
        <dbReference type="ARBA" id="ARBA00012641"/>
    </source>
</evidence>
<dbReference type="Proteomes" id="UP001217089">
    <property type="component" value="Unassembled WGS sequence"/>
</dbReference>
<dbReference type="InterPro" id="IPR005027">
    <property type="entry name" value="Glyco_trans_43"/>
</dbReference>
<dbReference type="Gene3D" id="3.90.550.10">
    <property type="entry name" value="Spore Coat Polysaccharide Biosynthesis Protein SpsA, Chain A"/>
    <property type="match status" value="2"/>
</dbReference>
<evidence type="ECO:0000313" key="13">
    <source>
        <dbReference type="Proteomes" id="UP001217089"/>
    </source>
</evidence>
<evidence type="ECO:0000256" key="10">
    <source>
        <dbReference type="ARBA" id="ARBA00047979"/>
    </source>
</evidence>
<keyword evidence="13" id="KW-1185">Reference proteome</keyword>
<dbReference type="EC" id="2.4.1.135" evidence="3 11"/>
<dbReference type="CDD" id="cd00218">
    <property type="entry name" value="GlcAT-I"/>
    <property type="match status" value="1"/>
</dbReference>
<comment type="similarity">
    <text evidence="2 11">Belongs to the glycosyltransferase 43 family.</text>
</comment>
<keyword evidence="9" id="KW-0325">Glycoprotein</keyword>
<evidence type="ECO:0000256" key="7">
    <source>
        <dbReference type="ARBA" id="ARBA00022989"/>
    </source>
</evidence>
<dbReference type="PANTHER" id="PTHR10896">
    <property type="entry name" value="GALACTOSYLGALACTOSYLXYLOSYLPROTEIN 3-BETA-GLUCURONOSYLTRANSFERASE BETA-1,3-GLUCURONYLTRANSFERASE"/>
    <property type="match status" value="1"/>
</dbReference>
<keyword evidence="6 11" id="KW-0735">Signal-anchor</keyword>
<gene>
    <name evidence="12" type="ORF">KUTeg_002410</name>
</gene>
<evidence type="ECO:0000256" key="6">
    <source>
        <dbReference type="ARBA" id="ARBA00022968"/>
    </source>
</evidence>
<keyword evidence="8" id="KW-0472">Membrane</keyword>
<evidence type="ECO:0000313" key="12">
    <source>
        <dbReference type="EMBL" id="KAJ8320823.1"/>
    </source>
</evidence>
<protein>
    <recommendedName>
        <fullName evidence="3 11">Galactosylgalactosylxylosylprotein 3-beta-glucuronosyltransferase</fullName>
        <ecNumber evidence="3 11">2.4.1.135</ecNumber>
    </recommendedName>
</protein>
<comment type="subcellular location">
    <subcellularLocation>
        <location evidence="11">Golgi apparatus membrane</location>
        <topology evidence="11">Single-pass type II membrane protein</topology>
    </subcellularLocation>
    <subcellularLocation>
        <location evidence="1">Membrane</location>
        <topology evidence="1">Single-pass type II membrane protein</topology>
    </subcellularLocation>
</comment>
<dbReference type="SUPFAM" id="SSF53448">
    <property type="entry name" value="Nucleotide-diphospho-sugar transferases"/>
    <property type="match status" value="2"/>
</dbReference>
<sequence>MGNSKKSLTLLYIITPTYDRPTQIPDLVRLSNTLRNVKNLHWIVVEDGIKTLPHVKTLLEKSNISYTYLSATAHGKHRNLKGLAQRNIAIDWIRKNHPREKNAAVYFADDDNAYTLELFEEIRKTRKVSVFPVAFSGNLVFETPIVDNGKVTGYIGWARTTRMFPLDMAGFALNVNVLFNYPNIPTQIPDLVRLSNTLRNVRNLHWIVVEDGLNLSNYVKSLLQDSKILYTYLSASSPSSYVKRRLKGIAQRNKALSWIRKNHHKGLDAVLYFADDDNSYTLELFSEIRKTKKISVFPVGFTGGDMTFQAPMIENGKVVGFYAWAHDIRVFAVDMAGFALNVRVLFDYPKMMFSYTTPAGMNEEYFLKQCCTILVWHIRTQSPKLAKNISNIDWNVSSLIKRLKINTKIYKRNRINENILMR</sequence>
<comment type="pathway">
    <text evidence="11">Protein modification; protein glycosylation.</text>
</comment>
<dbReference type="Pfam" id="PF03360">
    <property type="entry name" value="Glyco_transf_43"/>
    <property type="match status" value="2"/>
</dbReference>
<evidence type="ECO:0000256" key="4">
    <source>
        <dbReference type="ARBA" id="ARBA00022679"/>
    </source>
</evidence>
<comment type="catalytic activity">
    <reaction evidence="10 11">
        <text>3-O-(beta-D-galactosyl-(1-&gt;3)-beta-D-galactosyl-(1-&gt;4)-beta-D-xylosyl)-L-seryl-[protein] + UDP-alpha-D-glucuronate = 3-O-(beta-D-GlcA-(1-&gt;3)-beta-D-Gal-(1-&gt;3)-beta-D-Gal-(1-&gt;4)-beta-D-Xyl)-L-seryl-[protein] + UDP + H(+)</text>
        <dbReference type="Rhea" id="RHEA:24168"/>
        <dbReference type="Rhea" id="RHEA-COMP:12571"/>
        <dbReference type="Rhea" id="RHEA-COMP:12573"/>
        <dbReference type="ChEBI" id="CHEBI:15378"/>
        <dbReference type="ChEBI" id="CHEBI:58052"/>
        <dbReference type="ChEBI" id="CHEBI:58223"/>
        <dbReference type="ChEBI" id="CHEBI:132090"/>
        <dbReference type="ChEBI" id="CHEBI:132093"/>
        <dbReference type="EC" id="2.4.1.135"/>
    </reaction>
</comment>
<evidence type="ECO:0000256" key="9">
    <source>
        <dbReference type="ARBA" id="ARBA00023180"/>
    </source>
</evidence>
<keyword evidence="11" id="KW-0333">Golgi apparatus</keyword>
<proteinExistence type="inferred from homology"/>
<evidence type="ECO:0000256" key="5">
    <source>
        <dbReference type="ARBA" id="ARBA00022692"/>
    </source>
</evidence>
<evidence type="ECO:0000256" key="8">
    <source>
        <dbReference type="ARBA" id="ARBA00023136"/>
    </source>
</evidence>
<keyword evidence="7" id="KW-1133">Transmembrane helix</keyword>
<dbReference type="EMBL" id="JARBDR010000141">
    <property type="protein sequence ID" value="KAJ8320823.1"/>
    <property type="molecule type" value="Genomic_DNA"/>
</dbReference>
<keyword evidence="11" id="KW-0464">Manganese</keyword>
<keyword evidence="4 11" id="KW-0808">Transferase</keyword>
<dbReference type="InterPro" id="IPR029044">
    <property type="entry name" value="Nucleotide-diphossugar_trans"/>
</dbReference>
<reference evidence="12 13" key="1">
    <citation type="submission" date="2022-12" db="EMBL/GenBank/DDBJ databases">
        <title>Chromosome-level genome of Tegillarca granosa.</title>
        <authorList>
            <person name="Kim J."/>
        </authorList>
    </citation>
    <scope>NUCLEOTIDE SEQUENCE [LARGE SCALE GENOMIC DNA]</scope>
    <source>
        <strain evidence="12">Teg-2019</strain>
        <tissue evidence="12">Adductor muscle</tissue>
    </source>
</reference>
<comment type="caution">
    <text evidence="12">The sequence shown here is derived from an EMBL/GenBank/DDBJ whole genome shotgun (WGS) entry which is preliminary data.</text>
</comment>
<evidence type="ECO:0000256" key="11">
    <source>
        <dbReference type="RuleBase" id="RU363127"/>
    </source>
</evidence>
<organism evidence="12 13">
    <name type="scientific">Tegillarca granosa</name>
    <name type="common">Malaysian cockle</name>
    <name type="synonym">Anadara granosa</name>
    <dbReference type="NCBI Taxonomy" id="220873"/>
    <lineage>
        <taxon>Eukaryota</taxon>
        <taxon>Metazoa</taxon>
        <taxon>Spiralia</taxon>
        <taxon>Lophotrochozoa</taxon>
        <taxon>Mollusca</taxon>
        <taxon>Bivalvia</taxon>
        <taxon>Autobranchia</taxon>
        <taxon>Pteriomorphia</taxon>
        <taxon>Arcoida</taxon>
        <taxon>Arcoidea</taxon>
        <taxon>Arcidae</taxon>
        <taxon>Tegillarca</taxon>
    </lineage>
</organism>
<accession>A0ABQ9FU77</accession>
<comment type="cofactor">
    <cofactor evidence="11">
        <name>Mn(2+)</name>
        <dbReference type="ChEBI" id="CHEBI:29035"/>
    </cofactor>
</comment>
<evidence type="ECO:0000256" key="2">
    <source>
        <dbReference type="ARBA" id="ARBA00007706"/>
    </source>
</evidence>
<keyword evidence="5" id="KW-0812">Transmembrane</keyword>